<evidence type="ECO:0000313" key="1">
    <source>
        <dbReference type="EMBL" id="KYC54644.1"/>
    </source>
</evidence>
<protein>
    <submittedName>
        <fullName evidence="1">Uncharacterized protein</fullName>
    </submittedName>
</protein>
<dbReference type="EMBL" id="LNJE01000013">
    <property type="protein sequence ID" value="KYC57238.1"/>
    <property type="molecule type" value="Genomic_DNA"/>
</dbReference>
<reference evidence="1 3" key="1">
    <citation type="journal article" date="2016" name="ISME J.">
        <title>Chasing the elusive Euryarchaeota class WSA2: genomes reveal a uniquely fastidious methyl-reducing methanogen.</title>
        <authorList>
            <person name="Nobu M.K."/>
            <person name="Narihiro T."/>
            <person name="Kuroda K."/>
            <person name="Mei R."/>
            <person name="Liu W.T."/>
        </authorList>
    </citation>
    <scope>NUCLEOTIDE SEQUENCE [LARGE SCALE GENOMIC DNA]</scope>
    <source>
        <strain evidence="1">ADurb1013_Bin02101</strain>
        <strain evidence="2">ADurb1213_Bin02801</strain>
    </source>
</reference>
<dbReference type="EMBL" id="LNJB01000010">
    <property type="protein sequence ID" value="KYC54644.1"/>
    <property type="molecule type" value="Genomic_DNA"/>
</dbReference>
<proteinExistence type="predicted"/>
<evidence type="ECO:0000313" key="2">
    <source>
        <dbReference type="EMBL" id="KYC57238.1"/>
    </source>
</evidence>
<evidence type="ECO:0000313" key="3">
    <source>
        <dbReference type="Proteomes" id="UP000092420"/>
    </source>
</evidence>
<organism evidence="1 3">
    <name type="scientific">Candidatus Methanofastidiosum methylothiophilum</name>
    <dbReference type="NCBI Taxonomy" id="1705564"/>
    <lineage>
        <taxon>Archaea</taxon>
        <taxon>Methanobacteriati</taxon>
        <taxon>Methanobacteriota</taxon>
        <taxon>Stenosarchaea group</taxon>
        <taxon>Candidatus Methanofastidiosia</taxon>
        <taxon>Candidatus Methanofastidiosales</taxon>
        <taxon>Candidatus Methanofastidiosaceae</taxon>
        <taxon>Candidatus Methanofastidiosum</taxon>
    </lineage>
</organism>
<accession>A0A150JG47</accession>
<sequence>MTKFKLGGAKMKEETEYMLLKLMTEILKEMKAMNKNLEMINETIEDVGFIDFYDDDEEDEYTSEDVEDQ</sequence>
<accession>A0A150JCJ4</accession>
<accession>A0A150JJH3</accession>
<comment type="caution">
    <text evidence="1">The sequence shown here is derived from an EMBL/GenBank/DDBJ whole genome shotgun (WGS) entry which is preliminary data.</text>
</comment>
<dbReference type="AlphaFoldDB" id="A0A150JCJ4"/>
<dbReference type="Proteomes" id="UP000092420">
    <property type="component" value="Unassembled WGS sequence"/>
</dbReference>
<name>A0A150JCJ4_9EURY</name>
<gene>
    <name evidence="1" type="ORF">AN188_00922</name>
    <name evidence="2" type="ORF">APG09_01165</name>
</gene>